<dbReference type="SUPFAM" id="SSF51905">
    <property type="entry name" value="FAD/NAD(P)-binding domain"/>
    <property type="match status" value="1"/>
</dbReference>
<dbReference type="SUPFAM" id="SSF46977">
    <property type="entry name" value="Succinate dehydrogenase/fumarate reductase flavoprotein C-terminal domain"/>
    <property type="match status" value="1"/>
</dbReference>
<dbReference type="UniPathway" id="UPA00253">
    <property type="reaction ID" value="UER00326"/>
</dbReference>
<evidence type="ECO:0000256" key="11">
    <source>
        <dbReference type="NCBIfam" id="TIGR00551"/>
    </source>
</evidence>
<comment type="cofactor">
    <cofactor evidence="1 13">
        <name>FAD</name>
        <dbReference type="ChEBI" id="CHEBI:57692"/>
    </cofactor>
</comment>
<feature type="active site" description="Proton acceptor" evidence="12">
    <location>
        <position position="288"/>
    </location>
</feature>
<dbReference type="PRINTS" id="PR00368">
    <property type="entry name" value="FADPNR"/>
</dbReference>
<feature type="domain" description="FAD-dependent oxidoreductase 2 FAD-binding" evidence="16">
    <location>
        <begin position="9"/>
        <end position="390"/>
    </location>
</feature>
<evidence type="ECO:0000313" key="18">
    <source>
        <dbReference type="EMBL" id="QFY42904.1"/>
    </source>
</evidence>
<dbReference type="PIRSF" id="PIRSF000171">
    <property type="entry name" value="SDHA_APRA_LASPO"/>
    <property type="match status" value="1"/>
</dbReference>
<dbReference type="RefSeq" id="WP_153248894.1">
    <property type="nucleotide sequence ID" value="NZ_CP044205.1"/>
</dbReference>
<dbReference type="PRINTS" id="PR00411">
    <property type="entry name" value="PNDRDTASEI"/>
</dbReference>
<dbReference type="GO" id="GO:0034628">
    <property type="term" value="P:'de novo' NAD+ biosynthetic process from L-aspartate"/>
    <property type="evidence" value="ECO:0007669"/>
    <property type="project" value="TreeGrafter"/>
</dbReference>
<keyword evidence="9 13" id="KW-0560">Oxidoreductase</keyword>
<dbReference type="InParanoid" id="A0A5Q0BL23"/>
<accession>A0A5Q0BL23</accession>
<dbReference type="InterPro" id="IPR037099">
    <property type="entry name" value="Fum_R/Succ_DH_flav-like_C_sf"/>
</dbReference>
<dbReference type="PANTHER" id="PTHR42716:SF2">
    <property type="entry name" value="L-ASPARTATE OXIDASE, CHLOROPLASTIC"/>
    <property type="match status" value="1"/>
</dbReference>
<dbReference type="EC" id="1.4.3.16" evidence="4 11"/>
<feature type="compositionally biased region" description="Basic and acidic residues" evidence="15">
    <location>
        <begin position="513"/>
        <end position="524"/>
    </location>
</feature>
<evidence type="ECO:0000256" key="2">
    <source>
        <dbReference type="ARBA" id="ARBA00004950"/>
    </source>
</evidence>
<evidence type="ECO:0000256" key="10">
    <source>
        <dbReference type="ARBA" id="ARBA00048305"/>
    </source>
</evidence>
<evidence type="ECO:0000256" key="15">
    <source>
        <dbReference type="SAM" id="MobiDB-lite"/>
    </source>
</evidence>
<evidence type="ECO:0000256" key="7">
    <source>
        <dbReference type="ARBA" id="ARBA00022642"/>
    </source>
</evidence>
<dbReference type="FunFam" id="3.90.700.10:FF:000002">
    <property type="entry name" value="L-aspartate oxidase"/>
    <property type="match status" value="1"/>
</dbReference>
<feature type="region of interest" description="Disordered" evidence="15">
    <location>
        <begin position="513"/>
        <end position="544"/>
    </location>
</feature>
<comment type="function">
    <text evidence="13">Catalyzes the oxidation of L-aspartate to iminoaspartate.</text>
</comment>
<dbReference type="FunFam" id="1.20.58.100:FF:000002">
    <property type="entry name" value="L-aspartate oxidase"/>
    <property type="match status" value="1"/>
</dbReference>
<dbReference type="InterPro" id="IPR005288">
    <property type="entry name" value="NadB"/>
</dbReference>
<dbReference type="EMBL" id="CP044205">
    <property type="protein sequence ID" value="QFY42904.1"/>
    <property type="molecule type" value="Genomic_DNA"/>
</dbReference>
<organism evidence="18 19">
    <name type="scientific">Candidatus Methylospira mobilis</name>
    <dbReference type="NCBI Taxonomy" id="1808979"/>
    <lineage>
        <taxon>Bacteria</taxon>
        <taxon>Pseudomonadati</taxon>
        <taxon>Pseudomonadota</taxon>
        <taxon>Gammaproteobacteria</taxon>
        <taxon>Methylococcales</taxon>
        <taxon>Methylococcaceae</taxon>
        <taxon>Candidatus Methylospira</taxon>
    </lineage>
</organism>
<comment type="similarity">
    <text evidence="3 13">Belongs to the FAD-dependent oxidoreductase 2 family. NadB subfamily.</text>
</comment>
<dbReference type="NCBIfam" id="NF006567">
    <property type="entry name" value="PRK09077.1"/>
    <property type="match status" value="1"/>
</dbReference>
<gene>
    <name evidence="18" type="primary">nadB</name>
    <name evidence="18" type="ORF">F6R98_10005</name>
</gene>
<dbReference type="FunCoup" id="A0A5Q0BL23">
    <property type="interactions" value="467"/>
</dbReference>
<dbReference type="InterPro" id="IPR036188">
    <property type="entry name" value="FAD/NAD-bd_sf"/>
</dbReference>
<evidence type="ECO:0000256" key="12">
    <source>
        <dbReference type="PIRSR" id="PIRSR000171-1"/>
    </source>
</evidence>
<dbReference type="Gene3D" id="3.50.50.60">
    <property type="entry name" value="FAD/NAD(P)-binding domain"/>
    <property type="match status" value="1"/>
</dbReference>
<evidence type="ECO:0000259" key="17">
    <source>
        <dbReference type="Pfam" id="PF02910"/>
    </source>
</evidence>
<dbReference type="GO" id="GO:0005737">
    <property type="term" value="C:cytoplasm"/>
    <property type="evidence" value="ECO:0007669"/>
    <property type="project" value="UniProtKB-SubCell"/>
</dbReference>
<evidence type="ECO:0000256" key="9">
    <source>
        <dbReference type="ARBA" id="ARBA00023002"/>
    </source>
</evidence>
<evidence type="ECO:0000256" key="4">
    <source>
        <dbReference type="ARBA" id="ARBA00012173"/>
    </source>
</evidence>
<evidence type="ECO:0000259" key="16">
    <source>
        <dbReference type="Pfam" id="PF00890"/>
    </source>
</evidence>
<dbReference type="GO" id="GO:0008734">
    <property type="term" value="F:L-aspartate oxidase activity"/>
    <property type="evidence" value="ECO:0007669"/>
    <property type="project" value="UniProtKB-UniRule"/>
</dbReference>
<dbReference type="Proteomes" id="UP000325755">
    <property type="component" value="Chromosome"/>
</dbReference>
<evidence type="ECO:0000256" key="13">
    <source>
        <dbReference type="RuleBase" id="RU362049"/>
    </source>
</evidence>
<evidence type="ECO:0000256" key="14">
    <source>
        <dbReference type="SAM" id="Coils"/>
    </source>
</evidence>
<dbReference type="Gene3D" id="1.20.58.100">
    <property type="entry name" value="Fumarate reductase/succinate dehydrogenase flavoprotein-like, C-terminal domain"/>
    <property type="match status" value="1"/>
</dbReference>
<proteinExistence type="inferred from homology"/>
<dbReference type="InterPro" id="IPR027477">
    <property type="entry name" value="Succ_DH/fumarate_Rdtase_cat_sf"/>
</dbReference>
<feature type="coiled-coil region" evidence="14">
    <location>
        <begin position="451"/>
        <end position="478"/>
    </location>
</feature>
<protein>
    <recommendedName>
        <fullName evidence="5 11">L-aspartate oxidase</fullName>
        <ecNumber evidence="4 11">1.4.3.16</ecNumber>
    </recommendedName>
</protein>
<evidence type="ECO:0000256" key="5">
    <source>
        <dbReference type="ARBA" id="ARBA00021901"/>
    </source>
</evidence>
<keyword evidence="7 13" id="KW-0662">Pyridine nucleotide biosynthesis</keyword>
<keyword evidence="6 13" id="KW-0285">Flavoprotein</keyword>
<reference evidence="18 19" key="1">
    <citation type="submission" date="2019-09" db="EMBL/GenBank/DDBJ databases">
        <title>Ecophysiology of the spiral-shaped methanotroph Methylospira mobilis as revealed by the complete genome sequence.</title>
        <authorList>
            <person name="Oshkin I.Y."/>
            <person name="Dedysh S.N."/>
            <person name="Miroshnikov K."/>
            <person name="Danilova O.V."/>
            <person name="Hakobyan A."/>
            <person name="Liesack W."/>
        </authorList>
    </citation>
    <scope>NUCLEOTIDE SEQUENCE [LARGE SCALE GENOMIC DNA]</scope>
    <source>
        <strain evidence="18 19">Shm1</strain>
    </source>
</reference>
<dbReference type="InterPro" id="IPR015939">
    <property type="entry name" value="Fum_Rdtase/Succ_DH_flav-like_C"/>
</dbReference>
<evidence type="ECO:0000256" key="1">
    <source>
        <dbReference type="ARBA" id="ARBA00001974"/>
    </source>
</evidence>
<evidence type="ECO:0000256" key="3">
    <source>
        <dbReference type="ARBA" id="ARBA00008562"/>
    </source>
</evidence>
<evidence type="ECO:0000256" key="8">
    <source>
        <dbReference type="ARBA" id="ARBA00022827"/>
    </source>
</evidence>
<feature type="domain" description="Fumarate reductase/succinate dehydrogenase flavoprotein-like C-terminal" evidence="17">
    <location>
        <begin position="439"/>
        <end position="532"/>
    </location>
</feature>
<comment type="subcellular location">
    <subcellularLocation>
        <location evidence="13">Cytoplasm</location>
    </subcellularLocation>
</comment>
<dbReference type="PANTHER" id="PTHR42716">
    <property type="entry name" value="L-ASPARTATE OXIDASE"/>
    <property type="match status" value="1"/>
</dbReference>
<dbReference type="AlphaFoldDB" id="A0A5Q0BL23"/>
<keyword evidence="19" id="KW-1185">Reference proteome</keyword>
<dbReference type="SUPFAM" id="SSF56425">
    <property type="entry name" value="Succinate dehydrogenase/fumarate reductase flavoprotein, catalytic domain"/>
    <property type="match status" value="1"/>
</dbReference>
<dbReference type="InterPro" id="IPR003953">
    <property type="entry name" value="FAD-dep_OxRdtase_2_FAD-bd"/>
</dbReference>
<evidence type="ECO:0000313" key="19">
    <source>
        <dbReference type="Proteomes" id="UP000325755"/>
    </source>
</evidence>
<dbReference type="Pfam" id="PF00890">
    <property type="entry name" value="FAD_binding_2"/>
    <property type="match status" value="1"/>
</dbReference>
<dbReference type="OrthoDB" id="9806724at2"/>
<keyword evidence="8 13" id="KW-0274">FAD</keyword>
<dbReference type="NCBIfam" id="TIGR00551">
    <property type="entry name" value="nadB"/>
    <property type="match status" value="1"/>
</dbReference>
<comment type="pathway">
    <text evidence="2 13">Cofactor biosynthesis; NAD(+) biosynthesis; iminoaspartate from L-aspartate (oxidase route): step 1/1.</text>
</comment>
<dbReference type="KEGG" id="mmob:F6R98_10005"/>
<name>A0A5Q0BL23_9GAMM</name>
<keyword evidence="14" id="KW-0175">Coiled coil</keyword>
<dbReference type="Pfam" id="PF02910">
    <property type="entry name" value="Succ_DH_flav_C"/>
    <property type="match status" value="1"/>
</dbReference>
<dbReference type="Gene3D" id="3.90.700.10">
    <property type="entry name" value="Succinate dehydrogenase/fumarate reductase flavoprotein, catalytic domain"/>
    <property type="match status" value="1"/>
</dbReference>
<comment type="catalytic activity">
    <reaction evidence="10">
        <text>L-aspartate + O2 = iminosuccinate + H2O2</text>
        <dbReference type="Rhea" id="RHEA:25876"/>
        <dbReference type="ChEBI" id="CHEBI:15379"/>
        <dbReference type="ChEBI" id="CHEBI:16240"/>
        <dbReference type="ChEBI" id="CHEBI:29991"/>
        <dbReference type="ChEBI" id="CHEBI:77875"/>
        <dbReference type="EC" id="1.4.3.16"/>
    </reaction>
    <physiologicalReaction direction="left-to-right" evidence="10">
        <dbReference type="Rhea" id="RHEA:25877"/>
    </physiologicalReaction>
</comment>
<evidence type="ECO:0000256" key="6">
    <source>
        <dbReference type="ARBA" id="ARBA00022630"/>
    </source>
</evidence>
<sequence length="544" mass="60370">MSSHMLDTDVLVIGSGGAGLSLALRLADHTRVCVVTKVALRETNTLYAQGGISAVLDKKDSWESHIRDTLDAGAGLCNPEVVRFVVSQGKDCIDWLLAHGVPFTEFHTDEGQTHLHLTREGGHTHRRVVHADDATGAALETSLEKHVRNHHNIRILEYHNVIDLITERKRGMPGQRVLGAYALHTLDNRVKTLRARIVVLATGGASKVYLYTSNPDISTGDGIALAWRAGARIANMEFMQFHPTCLYHTQVRSFLISEALRGEGAKLLLPDGSEFMSRFDSRAELAPRDIVARAIDHEMKRLGIDCVYLDISFKPAEFIRQHFPMIYAHCLELGMDITRSPIPVVPAAHFTCGGVLVDINARTDIPGLYAIGEVASTGLHGANRLASNSLLECLVFARLAAEDILREIDQAPMPPALPDWDESRVSDSDEEVVVSHNWDEIRRFMWDYVGIVRTSKRLERAKHRIDMLQSEIAEYYGNFRVTGDLLELRNLATVAELIIRSALGRKESRGLHYTRDYPRTDDSQAPKATILSPSVGQDSAFPPG</sequence>